<organism evidence="1 2">
    <name type="scientific">Trichonephila inaurata madagascariensis</name>
    <dbReference type="NCBI Taxonomy" id="2747483"/>
    <lineage>
        <taxon>Eukaryota</taxon>
        <taxon>Metazoa</taxon>
        <taxon>Ecdysozoa</taxon>
        <taxon>Arthropoda</taxon>
        <taxon>Chelicerata</taxon>
        <taxon>Arachnida</taxon>
        <taxon>Araneae</taxon>
        <taxon>Araneomorphae</taxon>
        <taxon>Entelegynae</taxon>
        <taxon>Araneoidea</taxon>
        <taxon>Nephilidae</taxon>
        <taxon>Trichonephila</taxon>
        <taxon>Trichonephila inaurata</taxon>
    </lineage>
</organism>
<accession>A0A8X7BSU7</accession>
<comment type="caution">
    <text evidence="1">The sequence shown here is derived from an EMBL/GenBank/DDBJ whole genome shotgun (WGS) entry which is preliminary data.</text>
</comment>
<reference evidence="1" key="1">
    <citation type="submission" date="2020-08" db="EMBL/GenBank/DDBJ databases">
        <title>Multicomponent nature underlies the extraordinary mechanical properties of spider dragline silk.</title>
        <authorList>
            <person name="Kono N."/>
            <person name="Nakamura H."/>
            <person name="Mori M."/>
            <person name="Yoshida Y."/>
            <person name="Ohtoshi R."/>
            <person name="Malay A.D."/>
            <person name="Moran D.A.P."/>
            <person name="Tomita M."/>
            <person name="Numata K."/>
            <person name="Arakawa K."/>
        </authorList>
    </citation>
    <scope>NUCLEOTIDE SEQUENCE</scope>
</reference>
<sequence length="132" mass="14922">MIFFSLHHRNRRLYAGKWGPPSDLQVEGHPSRLPIIVSNILMVDERRGKGGLSTRENDSVITLSSTTNEYSSATDTGGLGSLPLWYVGILTIIGQSGVCEKRMEFRKYFMSFRFVTRWRGCTMGSGWWPCDG</sequence>
<evidence type="ECO:0000313" key="2">
    <source>
        <dbReference type="Proteomes" id="UP000886998"/>
    </source>
</evidence>
<dbReference type="AlphaFoldDB" id="A0A8X7BSU7"/>
<protein>
    <submittedName>
        <fullName evidence="1">Uncharacterized protein</fullName>
    </submittedName>
</protein>
<evidence type="ECO:0000313" key="1">
    <source>
        <dbReference type="EMBL" id="GFY41958.1"/>
    </source>
</evidence>
<dbReference type="Proteomes" id="UP000886998">
    <property type="component" value="Unassembled WGS sequence"/>
</dbReference>
<gene>
    <name evidence="1" type="ORF">TNIN_334011</name>
</gene>
<dbReference type="OrthoDB" id="10292350at2759"/>
<proteinExistence type="predicted"/>
<name>A0A8X7BSU7_9ARAC</name>
<keyword evidence="2" id="KW-1185">Reference proteome</keyword>
<dbReference type="EMBL" id="BMAV01002800">
    <property type="protein sequence ID" value="GFY41958.1"/>
    <property type="molecule type" value="Genomic_DNA"/>
</dbReference>